<sequence length="71" mass="8190">MTYLFVRWADGSIPFKSKRLKGRNVNAAGWPNLDQYWRELIAVAQTDIPTFPPQNRNSLVDGSNLFNCPRH</sequence>
<evidence type="ECO:0000313" key="1">
    <source>
        <dbReference type="EMBL" id="CCM78425.1"/>
    </source>
</evidence>
<dbReference type="Proteomes" id="UP000009319">
    <property type="component" value="Unassembled WGS sequence"/>
</dbReference>
<accession>K0Q224</accession>
<protein>
    <submittedName>
        <fullName evidence="1">Uncharacterized protein</fullName>
    </submittedName>
</protein>
<gene>
    <name evidence="1" type="ORF">BN77_p11101</name>
</gene>
<dbReference type="AlphaFoldDB" id="K0Q224"/>
<dbReference type="HOGENOM" id="CLU_2737298_0_0_5"/>
<keyword evidence="2" id="KW-1185">Reference proteome</keyword>
<evidence type="ECO:0000313" key="2">
    <source>
        <dbReference type="Proteomes" id="UP000009319"/>
    </source>
</evidence>
<comment type="caution">
    <text evidence="1">The sequence shown here is derived from an EMBL/GenBank/DDBJ whole genome shotgun (WGS) entry which is preliminary data.</text>
</comment>
<proteinExistence type="predicted"/>
<dbReference type="EMBL" id="CANI01000039">
    <property type="protein sequence ID" value="CCM78425.1"/>
    <property type="molecule type" value="Genomic_DNA"/>
</dbReference>
<reference evidence="1 2" key="1">
    <citation type="journal article" date="2013" name="Genome Announc.">
        <title>Draft Genome Sequence of Rhizobium mesoamericanum STM3625, a Nitrogen-Fixing Symbiont of Mimosa pudica Isolated in French Guiana (South America).</title>
        <authorList>
            <person name="Moulin L."/>
            <person name="Mornico D."/>
            <person name="Melkonian R."/>
            <person name="Klonowska A."/>
        </authorList>
    </citation>
    <scope>NUCLEOTIDE SEQUENCE [LARGE SCALE GENOMIC DNA]</scope>
    <source>
        <strain evidence="1 2">STM3625</strain>
    </source>
</reference>
<organism evidence="1 2">
    <name type="scientific">Rhizobium mesoamericanum STM3625</name>
    <dbReference type="NCBI Taxonomy" id="1211777"/>
    <lineage>
        <taxon>Bacteria</taxon>
        <taxon>Pseudomonadati</taxon>
        <taxon>Pseudomonadota</taxon>
        <taxon>Alphaproteobacteria</taxon>
        <taxon>Hyphomicrobiales</taxon>
        <taxon>Rhizobiaceae</taxon>
        <taxon>Rhizobium/Agrobacterium group</taxon>
        <taxon>Rhizobium</taxon>
    </lineage>
</organism>
<dbReference type="STRING" id="1211777.BN77_p11101"/>
<name>K0Q224_9HYPH</name>